<dbReference type="OrthoDB" id="5801825at2759"/>
<gene>
    <name evidence="6" type="ORF">L596_010441</name>
</gene>
<evidence type="ECO:0000256" key="2">
    <source>
        <dbReference type="ARBA" id="ARBA00022741"/>
    </source>
</evidence>
<dbReference type="AlphaFoldDB" id="A0A4V6A6W3"/>
<dbReference type="InterPro" id="IPR011095">
    <property type="entry name" value="Dala_Dala_lig_C"/>
</dbReference>
<reference evidence="6 7" key="2">
    <citation type="journal article" date="2019" name="G3 (Bethesda)">
        <title>Hybrid Assembly of the Genome of the Entomopathogenic Nematode Steinernema carpocapsae Identifies the X-Chromosome.</title>
        <authorList>
            <person name="Serra L."/>
            <person name="Macchietto M."/>
            <person name="Macias-Munoz A."/>
            <person name="McGill C.J."/>
            <person name="Rodriguez I.M."/>
            <person name="Rodriguez B."/>
            <person name="Murad R."/>
            <person name="Mortazavi A."/>
        </authorList>
    </citation>
    <scope>NUCLEOTIDE SEQUENCE [LARGE SCALE GENOMIC DNA]</scope>
    <source>
        <strain evidence="6 7">ALL</strain>
    </source>
</reference>
<keyword evidence="2 4" id="KW-0547">Nucleotide-binding</keyword>
<dbReference type="Gene3D" id="3.30.470.20">
    <property type="entry name" value="ATP-grasp fold, B domain"/>
    <property type="match status" value="1"/>
</dbReference>
<dbReference type="Proteomes" id="UP000298663">
    <property type="component" value="Unassembled WGS sequence"/>
</dbReference>
<dbReference type="InterPro" id="IPR052032">
    <property type="entry name" value="ATP-dep_AA_Ligase"/>
</dbReference>
<dbReference type="PROSITE" id="PS50975">
    <property type="entry name" value="ATP_GRASP"/>
    <property type="match status" value="1"/>
</dbReference>
<evidence type="ECO:0000256" key="4">
    <source>
        <dbReference type="PROSITE-ProRule" id="PRU00409"/>
    </source>
</evidence>
<accession>A0A4V6A6W3</accession>
<dbReference type="PANTHER" id="PTHR43585:SF2">
    <property type="entry name" value="ATP-GRASP ENZYME FSQD"/>
    <property type="match status" value="1"/>
</dbReference>
<dbReference type="InterPro" id="IPR011761">
    <property type="entry name" value="ATP-grasp"/>
</dbReference>
<evidence type="ECO:0000313" key="6">
    <source>
        <dbReference type="EMBL" id="TKR96425.1"/>
    </source>
</evidence>
<sequence length="471" mass="53986">MVVVETLAKDLSTATKNGYFLNDDDRRPSGVASLRIGKDKVAVVIRQNLFDLKEKKPKDVALVAFVPEKSKKNIRPAEESCFDRIVFYDNSENTFDGLTCYEDVRLPNLHRFVDELVTLVPKEKIDLIHMEEASTPEVCRVREKHGLSGAYMDDVDRLCRNERVAAIAEKAGIPVAKTVFLDFSTHSDKSQVLEKILARIQTFPMFAKPTRIDGCHGTTKLENRKDLERWVDEILKAEDSSTYLVQEFLNGREFSINIVLLQDSTWKALRVKYNHKALSNYVAVFKGGPMMAIQRTFDDAKNGDLFTDKVLKAFKPLHPHVMFYQAFQSFDNPKRYYLNKLGYRPPGGDPSGLPTYNTCGIDQHTAILLCHMDPKYRPAPNPSWKPKIWSNIYYPFVKGRLISQNPFPKNPPIQGDLKGEWFVKPGEEVPAAGHLTDRIVKMVLVSTSKEEQERDLTWIFENWKPDMEFFD</sequence>
<dbReference type="PANTHER" id="PTHR43585">
    <property type="entry name" value="FUMIPYRROLE BIOSYNTHESIS PROTEIN C"/>
    <property type="match status" value="1"/>
</dbReference>
<dbReference type="SUPFAM" id="SSF56059">
    <property type="entry name" value="Glutathione synthetase ATP-binding domain-like"/>
    <property type="match status" value="1"/>
</dbReference>
<keyword evidence="1" id="KW-0436">Ligase</keyword>
<protein>
    <recommendedName>
        <fullName evidence="5">ATP-grasp domain-containing protein</fullName>
    </recommendedName>
</protein>
<dbReference type="InterPro" id="IPR013815">
    <property type="entry name" value="ATP_grasp_subdomain_1"/>
</dbReference>
<evidence type="ECO:0000313" key="7">
    <source>
        <dbReference type="Proteomes" id="UP000298663"/>
    </source>
</evidence>
<keyword evidence="3 4" id="KW-0067">ATP-binding</keyword>
<comment type="caution">
    <text evidence="6">The sequence shown here is derived from an EMBL/GenBank/DDBJ whole genome shotgun (WGS) entry which is preliminary data.</text>
</comment>
<organism evidence="6 7">
    <name type="scientific">Steinernema carpocapsae</name>
    <name type="common">Entomopathogenic nematode</name>
    <dbReference type="NCBI Taxonomy" id="34508"/>
    <lineage>
        <taxon>Eukaryota</taxon>
        <taxon>Metazoa</taxon>
        <taxon>Ecdysozoa</taxon>
        <taxon>Nematoda</taxon>
        <taxon>Chromadorea</taxon>
        <taxon>Rhabditida</taxon>
        <taxon>Tylenchina</taxon>
        <taxon>Panagrolaimomorpha</taxon>
        <taxon>Strongyloidoidea</taxon>
        <taxon>Steinernematidae</taxon>
        <taxon>Steinernema</taxon>
    </lineage>
</organism>
<dbReference type="GO" id="GO:0005524">
    <property type="term" value="F:ATP binding"/>
    <property type="evidence" value="ECO:0007669"/>
    <property type="project" value="UniProtKB-UniRule"/>
</dbReference>
<feature type="domain" description="ATP-grasp" evidence="5">
    <location>
        <begin position="165"/>
        <end position="372"/>
    </location>
</feature>
<evidence type="ECO:0000256" key="1">
    <source>
        <dbReference type="ARBA" id="ARBA00022598"/>
    </source>
</evidence>
<reference evidence="6 7" key="1">
    <citation type="journal article" date="2015" name="Genome Biol.">
        <title>Comparative genomics of Steinernema reveals deeply conserved gene regulatory networks.</title>
        <authorList>
            <person name="Dillman A.R."/>
            <person name="Macchietto M."/>
            <person name="Porter C.F."/>
            <person name="Rogers A."/>
            <person name="Williams B."/>
            <person name="Antoshechkin I."/>
            <person name="Lee M.M."/>
            <person name="Goodwin Z."/>
            <person name="Lu X."/>
            <person name="Lewis E.E."/>
            <person name="Goodrich-Blair H."/>
            <person name="Stock S.P."/>
            <person name="Adams B.J."/>
            <person name="Sternberg P.W."/>
            <person name="Mortazavi A."/>
        </authorList>
    </citation>
    <scope>NUCLEOTIDE SEQUENCE [LARGE SCALE GENOMIC DNA]</scope>
    <source>
        <strain evidence="6 7">ALL</strain>
    </source>
</reference>
<name>A0A4V6A6W3_STECR</name>
<dbReference type="Gene3D" id="3.30.1490.20">
    <property type="entry name" value="ATP-grasp fold, A domain"/>
    <property type="match status" value="1"/>
</dbReference>
<dbReference type="GO" id="GO:0008716">
    <property type="term" value="F:D-alanine-D-alanine ligase activity"/>
    <property type="evidence" value="ECO:0007669"/>
    <property type="project" value="InterPro"/>
</dbReference>
<proteinExistence type="predicted"/>
<dbReference type="Pfam" id="PF07478">
    <property type="entry name" value="Dala_Dala_lig_C"/>
    <property type="match status" value="1"/>
</dbReference>
<dbReference type="EMBL" id="AZBU02000002">
    <property type="protein sequence ID" value="TKR96425.1"/>
    <property type="molecule type" value="Genomic_DNA"/>
</dbReference>
<evidence type="ECO:0000256" key="3">
    <source>
        <dbReference type="ARBA" id="ARBA00022840"/>
    </source>
</evidence>
<evidence type="ECO:0000259" key="5">
    <source>
        <dbReference type="PROSITE" id="PS50975"/>
    </source>
</evidence>
<keyword evidence="7" id="KW-1185">Reference proteome</keyword>
<dbReference type="GO" id="GO:0046872">
    <property type="term" value="F:metal ion binding"/>
    <property type="evidence" value="ECO:0007669"/>
    <property type="project" value="InterPro"/>
</dbReference>